<proteinExistence type="predicted"/>
<gene>
    <name evidence="1" type="ORF">LCGC14_0979960</name>
</gene>
<evidence type="ECO:0000313" key="1">
    <source>
        <dbReference type="EMBL" id="KKN16034.1"/>
    </source>
</evidence>
<reference evidence="1" key="1">
    <citation type="journal article" date="2015" name="Nature">
        <title>Complex archaea that bridge the gap between prokaryotes and eukaryotes.</title>
        <authorList>
            <person name="Spang A."/>
            <person name="Saw J.H."/>
            <person name="Jorgensen S.L."/>
            <person name="Zaremba-Niedzwiedzka K."/>
            <person name="Martijn J."/>
            <person name="Lind A.E."/>
            <person name="van Eijk R."/>
            <person name="Schleper C."/>
            <person name="Guy L."/>
            <person name="Ettema T.J."/>
        </authorList>
    </citation>
    <scope>NUCLEOTIDE SEQUENCE</scope>
</reference>
<dbReference type="EMBL" id="LAZR01003653">
    <property type="protein sequence ID" value="KKN16034.1"/>
    <property type="molecule type" value="Genomic_DNA"/>
</dbReference>
<dbReference type="AlphaFoldDB" id="A0A0F9NDI2"/>
<protein>
    <submittedName>
        <fullName evidence="1">Uncharacterized protein</fullName>
    </submittedName>
</protein>
<accession>A0A0F9NDI2</accession>
<sequence length="45" mass="5382">MVEIKVWTTPEGEKLTLKQFIQRWWKGIEKVPIVKKMNKVEGILK</sequence>
<comment type="caution">
    <text evidence="1">The sequence shown here is derived from an EMBL/GenBank/DDBJ whole genome shotgun (WGS) entry which is preliminary data.</text>
</comment>
<name>A0A0F9NDI2_9ZZZZ</name>
<organism evidence="1">
    <name type="scientific">marine sediment metagenome</name>
    <dbReference type="NCBI Taxonomy" id="412755"/>
    <lineage>
        <taxon>unclassified sequences</taxon>
        <taxon>metagenomes</taxon>
        <taxon>ecological metagenomes</taxon>
    </lineage>
</organism>